<keyword evidence="2" id="KW-1185">Reference proteome</keyword>
<sequence length="185" mass="20140">MISERRATRTTTPGSSVLAVGVFSSRDRRHLMPFIALSALLTTTPPAASAIDPHRFESTALTTRPTLPAFRECALIKRIRELATYQVGWDGPESVGPTIETVKQAIDFARQLQALGDVAQPYVSLANDGEINFYWKTPRLALDLGFTGTGRYSYYGETPDGAEFAEDGAEIGQPLPPDLIAVLRA</sequence>
<comment type="caution">
    <text evidence="1">The sequence shown here is derived from an EMBL/GenBank/DDBJ whole genome shotgun (WGS) entry which is preliminary data.</text>
</comment>
<reference evidence="1" key="2">
    <citation type="submission" date="2021-08" db="EMBL/GenBank/DDBJ databases">
        <authorList>
            <person name="Tani A."/>
            <person name="Ola A."/>
            <person name="Ogura Y."/>
            <person name="Katsura K."/>
            <person name="Hayashi T."/>
        </authorList>
    </citation>
    <scope>NUCLEOTIDE SEQUENCE</scope>
    <source>
        <strain evidence="1">DSM 16372</strain>
    </source>
</reference>
<evidence type="ECO:0000313" key="2">
    <source>
        <dbReference type="Proteomes" id="UP001055247"/>
    </source>
</evidence>
<dbReference type="Proteomes" id="UP001055247">
    <property type="component" value="Unassembled WGS sequence"/>
</dbReference>
<organism evidence="1 2">
    <name type="scientific">Methylobacterium hispanicum</name>
    <dbReference type="NCBI Taxonomy" id="270350"/>
    <lineage>
        <taxon>Bacteria</taxon>
        <taxon>Pseudomonadati</taxon>
        <taxon>Pseudomonadota</taxon>
        <taxon>Alphaproteobacteria</taxon>
        <taxon>Hyphomicrobiales</taxon>
        <taxon>Methylobacteriaceae</taxon>
        <taxon>Methylobacterium</taxon>
    </lineage>
</organism>
<reference evidence="1" key="1">
    <citation type="journal article" date="2016" name="Front. Microbiol.">
        <title>Genome Sequence of the Piezophilic, Mesophilic Sulfate-Reducing Bacterium Desulfovibrio indicus J2T.</title>
        <authorList>
            <person name="Cao J."/>
            <person name="Maignien L."/>
            <person name="Shao Z."/>
            <person name="Alain K."/>
            <person name="Jebbar M."/>
        </authorList>
    </citation>
    <scope>NUCLEOTIDE SEQUENCE</scope>
    <source>
        <strain evidence="1">DSM 16372</strain>
    </source>
</reference>
<evidence type="ECO:0000313" key="1">
    <source>
        <dbReference type="EMBL" id="GJD90745.1"/>
    </source>
</evidence>
<accession>A0AAV4ZRY7</accession>
<dbReference type="EMBL" id="BPQO01000021">
    <property type="protein sequence ID" value="GJD90745.1"/>
    <property type="molecule type" value="Genomic_DNA"/>
</dbReference>
<dbReference type="RefSeq" id="WP_238230957.1">
    <property type="nucleotide sequence ID" value="NZ_BPQO01000021.1"/>
</dbReference>
<dbReference type="AlphaFoldDB" id="A0AAV4ZRY7"/>
<gene>
    <name evidence="1" type="ORF">BHAOGJBA_4287</name>
</gene>
<proteinExistence type="predicted"/>
<protein>
    <submittedName>
        <fullName evidence="1">Uncharacterized protein</fullName>
    </submittedName>
</protein>
<name>A0AAV4ZRY7_9HYPH</name>